<accession>A0A1C7DAW7</accession>
<name>A0A1C7DAW7_9SPHN</name>
<organism evidence="1 2">
    <name type="scientific">Paraurantiacibacter namhicola</name>
    <dbReference type="NCBI Taxonomy" id="645517"/>
    <lineage>
        <taxon>Bacteria</taxon>
        <taxon>Pseudomonadati</taxon>
        <taxon>Pseudomonadota</taxon>
        <taxon>Alphaproteobacteria</taxon>
        <taxon>Sphingomonadales</taxon>
        <taxon>Erythrobacteraceae</taxon>
        <taxon>Paraurantiacibacter</taxon>
    </lineage>
</organism>
<keyword evidence="2" id="KW-1185">Reference proteome</keyword>
<gene>
    <name evidence="1" type="ORF">A6F65_02357</name>
</gene>
<dbReference type="AlphaFoldDB" id="A0A1C7DAW7"/>
<protein>
    <submittedName>
        <fullName evidence="1">Uncharacterized protein</fullName>
    </submittedName>
</protein>
<proteinExistence type="predicted"/>
<dbReference type="STRING" id="645517.A6F65_02357"/>
<dbReference type="EMBL" id="CP016545">
    <property type="protein sequence ID" value="ANU08640.1"/>
    <property type="molecule type" value="Genomic_DNA"/>
</dbReference>
<dbReference type="Proteomes" id="UP000092698">
    <property type="component" value="Chromosome"/>
</dbReference>
<evidence type="ECO:0000313" key="1">
    <source>
        <dbReference type="EMBL" id="ANU08640.1"/>
    </source>
</evidence>
<dbReference type="RefSeq" id="WP_067789016.1">
    <property type="nucleotide sequence ID" value="NZ_CP016545.1"/>
</dbReference>
<reference evidence="1 2" key="1">
    <citation type="submission" date="2016-07" db="EMBL/GenBank/DDBJ databases">
        <title>Complete genome sequence of Altererythrobacter namhicola JCM 16345T, containing esterase-encoding genes.</title>
        <authorList>
            <person name="Cheng H."/>
            <person name="Wu Y.-H."/>
            <person name="Jian S.-L."/>
            <person name="Huo Y.-Y."/>
            <person name="Wang C.-S."/>
            <person name="Xu X.-W."/>
        </authorList>
    </citation>
    <scope>NUCLEOTIDE SEQUENCE [LARGE SCALE GENOMIC DNA]</scope>
    <source>
        <strain evidence="1 2">JCM 16345</strain>
    </source>
</reference>
<evidence type="ECO:0000313" key="2">
    <source>
        <dbReference type="Proteomes" id="UP000092698"/>
    </source>
</evidence>
<sequence length="422" mass="44232">MSAQDTTRRGKPLVVLATLTLCWVGVRALTWEGIPLPQDMAEMPATMTFADMSRSSPADVAIETAPHAAQPAEVAAQVAGTEPPLPREQKPLPVSTAPTATAFAPAERWTMDVPASPTMPIVQPHKHDPATMTPQSREPMQPRVAAGHTMMLAAAFSQSTLPPELLAFLAPGSLLGAPEPAARQGGFASASAADVPLIARTQLASRKRWSVDAWAFWRQDTTTPITSGRASYGRSQAGAVIRYRPFPGSRWQPAIHLRGSWALDGAREREAALGVSARPVPGVPVALAAEGRLFDGPAGTELRPAAFAVTQLPAADLPLGLRGEAYAAGGYVGGREATPFLDGQARLEAKVFDLADRAKLRVGAGTWGGAQSGVERLDVGPTASVQFRIGPVQGRASADYRLRVAGDVEPSSGPALTISAGF</sequence>
<dbReference type="OrthoDB" id="7427399at2"/>
<dbReference type="KEGG" id="anh:A6F65_02357"/>